<keyword evidence="2" id="KW-1185">Reference proteome</keyword>
<proteinExistence type="predicted"/>
<dbReference type="OrthoDB" id="47801at2759"/>
<dbReference type="Proteomes" id="UP000276991">
    <property type="component" value="Unassembled WGS sequence"/>
</dbReference>
<gene>
    <name evidence="1" type="ORF">NAV_LOCUS8860</name>
</gene>
<evidence type="ECO:0000313" key="1">
    <source>
        <dbReference type="EMBL" id="VBB34069.1"/>
    </source>
</evidence>
<dbReference type="EMBL" id="UPTC01003008">
    <property type="protein sequence ID" value="VBB34069.1"/>
    <property type="molecule type" value="Genomic_DNA"/>
</dbReference>
<protein>
    <submittedName>
        <fullName evidence="1">Uncharacterized protein</fullName>
    </submittedName>
</protein>
<sequence>MGTMVSSPSSPEPEDASTISERLLLTLAQRPLRMTNMLYMTRIISDCSSEEKLRLFQAGVLRRICETIAEYGGINELNRKV</sequence>
<accession>A0A498SQF4</accession>
<organism evidence="1 2">
    <name type="scientific">Acanthocheilonema viteae</name>
    <name type="common">Filarial nematode worm</name>
    <name type="synonym">Dipetalonema viteae</name>
    <dbReference type="NCBI Taxonomy" id="6277"/>
    <lineage>
        <taxon>Eukaryota</taxon>
        <taxon>Metazoa</taxon>
        <taxon>Ecdysozoa</taxon>
        <taxon>Nematoda</taxon>
        <taxon>Chromadorea</taxon>
        <taxon>Rhabditida</taxon>
        <taxon>Spirurina</taxon>
        <taxon>Spiruromorpha</taxon>
        <taxon>Filarioidea</taxon>
        <taxon>Onchocercidae</taxon>
        <taxon>Acanthocheilonema</taxon>
    </lineage>
</organism>
<evidence type="ECO:0000313" key="2">
    <source>
        <dbReference type="Proteomes" id="UP000276991"/>
    </source>
</evidence>
<reference evidence="1 2" key="1">
    <citation type="submission" date="2018-08" db="EMBL/GenBank/DDBJ databases">
        <authorList>
            <person name="Laetsch R D."/>
            <person name="Stevens L."/>
            <person name="Kumar S."/>
            <person name="Blaxter L. M."/>
        </authorList>
    </citation>
    <scope>NUCLEOTIDE SEQUENCE [LARGE SCALE GENOMIC DNA]</scope>
</reference>
<dbReference type="AlphaFoldDB" id="A0A498SQF4"/>
<name>A0A498SQF4_ACAVI</name>